<dbReference type="EMBL" id="JAPXFL010000006">
    <property type="protein sequence ID" value="KAK9505957.1"/>
    <property type="molecule type" value="Genomic_DNA"/>
</dbReference>
<evidence type="ECO:0000256" key="2">
    <source>
        <dbReference type="ARBA" id="ARBA00022786"/>
    </source>
</evidence>
<dbReference type="FunFam" id="2.40.40.50:FF:000001">
    <property type="entry name" value="Ubiquitin fusion degradation protein 1 homolog"/>
    <property type="match status" value="1"/>
</dbReference>
<keyword evidence="7" id="KW-1185">Reference proteome</keyword>
<accession>A0AAW1D5Y7</accession>
<evidence type="ECO:0000259" key="4">
    <source>
        <dbReference type="Pfam" id="PF03152"/>
    </source>
</evidence>
<dbReference type="Proteomes" id="UP001461498">
    <property type="component" value="Unassembled WGS sequence"/>
</dbReference>
<gene>
    <name evidence="6" type="ORF">O3M35_009912</name>
</gene>
<feature type="domain" description="Ubiquitin fusion degradation protein UFD1 N-terminal subdomain 1" evidence="4">
    <location>
        <begin position="15"/>
        <end position="112"/>
    </location>
</feature>
<evidence type="ECO:0000313" key="6">
    <source>
        <dbReference type="EMBL" id="KAK9505957.1"/>
    </source>
</evidence>
<evidence type="ECO:0000256" key="3">
    <source>
        <dbReference type="ARBA" id="ARBA00071119"/>
    </source>
</evidence>
<sequence>MLGYNVFPYFTQPYNTQFNCYSVALLPGNEREDVENGGKIIMPPSALEHLTKLQITYPMLFRLYNAKYNRLTHCGVLEFVADEDNVYIPNWMMQNLMLDEGDIVEIEAINLPMGIFTRFQPHSADFLDITNPKAVLENCLRNFACLTTGDVINIKYNDKDYKLSVLETRPGLAVSIIECDMDVEFTAPIGYQEPNKPNNNTIDEQQIVTDSSEFYPFTGKGHRLDGKPRKDNDDELLALKIPQRNGIPDYDWKLGSITFMRNVRKLDSPKIDRETDFEAFSGMGYKLSKNKSKD</sequence>
<feature type="domain" description="Ubiquitin fusion degradation protein UFD1 N-terminal subdomain 2" evidence="5">
    <location>
        <begin position="114"/>
        <end position="188"/>
    </location>
</feature>
<evidence type="ECO:0000259" key="5">
    <source>
        <dbReference type="Pfam" id="PF24842"/>
    </source>
</evidence>
<dbReference type="InterPro" id="IPR055417">
    <property type="entry name" value="UFD1_N1"/>
</dbReference>
<dbReference type="Gene3D" id="3.10.330.10">
    <property type="match status" value="1"/>
</dbReference>
<organism evidence="6 7">
    <name type="scientific">Rhynocoris fuscipes</name>
    <dbReference type="NCBI Taxonomy" id="488301"/>
    <lineage>
        <taxon>Eukaryota</taxon>
        <taxon>Metazoa</taxon>
        <taxon>Ecdysozoa</taxon>
        <taxon>Arthropoda</taxon>
        <taxon>Hexapoda</taxon>
        <taxon>Insecta</taxon>
        <taxon>Pterygota</taxon>
        <taxon>Neoptera</taxon>
        <taxon>Paraneoptera</taxon>
        <taxon>Hemiptera</taxon>
        <taxon>Heteroptera</taxon>
        <taxon>Panheteroptera</taxon>
        <taxon>Cimicomorpha</taxon>
        <taxon>Reduviidae</taxon>
        <taxon>Harpactorinae</taxon>
        <taxon>Harpactorini</taxon>
        <taxon>Rhynocoris</taxon>
    </lineage>
</organism>
<evidence type="ECO:0000313" key="7">
    <source>
        <dbReference type="Proteomes" id="UP001461498"/>
    </source>
</evidence>
<dbReference type="Pfam" id="PF24842">
    <property type="entry name" value="UFD1_N2"/>
    <property type="match status" value="1"/>
</dbReference>
<dbReference type="InterPro" id="IPR004854">
    <property type="entry name" value="Ufd1-like"/>
</dbReference>
<dbReference type="GO" id="GO:0006511">
    <property type="term" value="P:ubiquitin-dependent protein catabolic process"/>
    <property type="evidence" value="ECO:0007669"/>
    <property type="project" value="InterPro"/>
</dbReference>
<comment type="similarity">
    <text evidence="1">Belongs to the UFD1 family.</text>
</comment>
<protein>
    <recommendedName>
        <fullName evidence="3">Ubiquitin fusion degradation protein 1 homolog</fullName>
    </recommendedName>
</protein>
<comment type="caution">
    <text evidence="6">The sequence shown here is derived from an EMBL/GenBank/DDBJ whole genome shotgun (WGS) entry which is preliminary data.</text>
</comment>
<reference evidence="6 7" key="1">
    <citation type="submission" date="2022-12" db="EMBL/GenBank/DDBJ databases">
        <title>Chromosome-level genome assembly of true bugs.</title>
        <authorList>
            <person name="Ma L."/>
            <person name="Li H."/>
        </authorList>
    </citation>
    <scope>NUCLEOTIDE SEQUENCE [LARGE SCALE GENOMIC DNA]</scope>
    <source>
        <strain evidence="6">Lab_2022b</strain>
    </source>
</reference>
<dbReference type="InterPro" id="IPR042299">
    <property type="entry name" value="Ufd1-like_Nn"/>
</dbReference>
<dbReference type="GO" id="GO:0031593">
    <property type="term" value="F:polyubiquitin modification-dependent protein binding"/>
    <property type="evidence" value="ECO:0007669"/>
    <property type="project" value="TreeGrafter"/>
</dbReference>
<dbReference type="PANTHER" id="PTHR12555">
    <property type="entry name" value="UBIQUITIN FUSION DEGRADATON PROTEIN 1"/>
    <property type="match status" value="1"/>
</dbReference>
<keyword evidence="2" id="KW-0833">Ubl conjugation pathway</keyword>
<proteinExistence type="inferred from homology"/>
<dbReference type="AlphaFoldDB" id="A0AAW1D5Y7"/>
<dbReference type="Gene3D" id="2.40.40.50">
    <property type="entry name" value="Ubiquitin fusion degradation protein UFD1, N-terminal domain"/>
    <property type="match status" value="1"/>
</dbReference>
<dbReference type="GO" id="GO:0034098">
    <property type="term" value="C:VCP-NPL4-UFD1 AAA ATPase complex"/>
    <property type="evidence" value="ECO:0007669"/>
    <property type="project" value="TreeGrafter"/>
</dbReference>
<name>A0AAW1D5Y7_9HEMI</name>
<evidence type="ECO:0000256" key="1">
    <source>
        <dbReference type="ARBA" id="ARBA00006043"/>
    </source>
</evidence>
<dbReference type="FunFam" id="3.10.330.10:FF:000002">
    <property type="entry name" value="ubiquitin fusion degradation protein 1 homolog"/>
    <property type="match status" value="1"/>
</dbReference>
<dbReference type="GO" id="GO:0036503">
    <property type="term" value="P:ERAD pathway"/>
    <property type="evidence" value="ECO:0007669"/>
    <property type="project" value="TreeGrafter"/>
</dbReference>
<dbReference type="PANTHER" id="PTHR12555:SF13">
    <property type="entry name" value="UBIQUITIN RECOGNITION FACTOR IN ER-ASSOCIATED DEGRADATION PROTEIN 1"/>
    <property type="match status" value="1"/>
</dbReference>
<dbReference type="InterPro" id="IPR055418">
    <property type="entry name" value="UFD1_N2"/>
</dbReference>
<dbReference type="Pfam" id="PF03152">
    <property type="entry name" value="UFD1_N1"/>
    <property type="match status" value="1"/>
</dbReference>